<evidence type="ECO:0000313" key="3">
    <source>
        <dbReference type="Proteomes" id="UP000465112"/>
    </source>
</evidence>
<reference evidence="2 3" key="1">
    <citation type="submission" date="2019-06" db="EMBL/GenBank/DDBJ databases">
        <title>A chromosome-scale genome assembly of the European perch, Perca fluviatilis.</title>
        <authorList>
            <person name="Roques C."/>
            <person name="Zahm M."/>
            <person name="Cabau C."/>
            <person name="Klopp C."/>
            <person name="Bouchez O."/>
            <person name="Donnadieu C."/>
            <person name="Kuhl H."/>
            <person name="Gislard M."/>
            <person name="Guendouz S."/>
            <person name="Journot L."/>
            <person name="Haffray P."/>
            <person name="Bestin A."/>
            <person name="Morvezen R."/>
            <person name="Feron R."/>
            <person name="Wen M."/>
            <person name="Jouanno E."/>
            <person name="Herpin A."/>
            <person name="Schartl M."/>
            <person name="Postlethwait J."/>
            <person name="Schaerlinger B."/>
            <person name="Chardard D."/>
            <person name="Lecocq T."/>
            <person name="Poncet C."/>
            <person name="Jaffrelo L."/>
            <person name="Lampietro C."/>
            <person name="Guiguen Y."/>
        </authorList>
    </citation>
    <scope>NUCLEOTIDE SEQUENCE [LARGE SCALE GENOMIC DNA]</scope>
    <source>
        <tissue evidence="2">Blood</tissue>
    </source>
</reference>
<evidence type="ECO:0000256" key="1">
    <source>
        <dbReference type="SAM" id="MobiDB-lite"/>
    </source>
</evidence>
<feature type="compositionally biased region" description="Basic and acidic residues" evidence="1">
    <location>
        <begin position="18"/>
        <end position="43"/>
    </location>
</feature>
<organism evidence="2 3">
    <name type="scientific">Perca fluviatilis</name>
    <name type="common">European perch</name>
    <dbReference type="NCBI Taxonomy" id="8168"/>
    <lineage>
        <taxon>Eukaryota</taxon>
        <taxon>Metazoa</taxon>
        <taxon>Chordata</taxon>
        <taxon>Craniata</taxon>
        <taxon>Vertebrata</taxon>
        <taxon>Euteleostomi</taxon>
        <taxon>Actinopterygii</taxon>
        <taxon>Neopterygii</taxon>
        <taxon>Teleostei</taxon>
        <taxon>Neoteleostei</taxon>
        <taxon>Acanthomorphata</taxon>
        <taxon>Eupercaria</taxon>
        <taxon>Perciformes</taxon>
        <taxon>Percoidei</taxon>
        <taxon>Percidae</taxon>
        <taxon>Percinae</taxon>
        <taxon>Perca</taxon>
    </lineage>
</organism>
<proteinExistence type="predicted"/>
<protein>
    <submittedName>
        <fullName evidence="2">Uncharacterized protein</fullName>
    </submittedName>
</protein>
<feature type="region of interest" description="Disordered" evidence="1">
    <location>
        <begin position="1"/>
        <end position="43"/>
    </location>
</feature>
<keyword evidence="3" id="KW-1185">Reference proteome</keyword>
<sequence>MRGADASHCLHSGLDPRTGQDRTDLRTGQDRTDLRTGQDRTGRIRSQRKDLIVLVTLDKELADSSSVPNGTLLRWMGYIENTCPKGALPRQATNPRP</sequence>
<accession>A0A6A5FQ07</accession>
<evidence type="ECO:0000313" key="2">
    <source>
        <dbReference type="EMBL" id="KAF1394384.1"/>
    </source>
</evidence>
<comment type="caution">
    <text evidence="2">The sequence shown here is derived from an EMBL/GenBank/DDBJ whole genome shotgun (WGS) entry which is preliminary data.</text>
</comment>
<dbReference type="Proteomes" id="UP000465112">
    <property type="component" value="Chromosome 2"/>
</dbReference>
<dbReference type="EMBL" id="VHII01000002">
    <property type="protein sequence ID" value="KAF1394384.1"/>
    <property type="molecule type" value="Genomic_DNA"/>
</dbReference>
<dbReference type="AlphaFoldDB" id="A0A6A5FQ07"/>
<name>A0A6A5FQ07_PERFL</name>
<gene>
    <name evidence="2" type="ORF">PFLUV_G00026650</name>
</gene>